<evidence type="ECO:0000256" key="12">
    <source>
        <dbReference type="ARBA" id="ARBA00023242"/>
    </source>
</evidence>
<keyword evidence="6 13" id="KW-0863">Zinc-finger</keyword>
<feature type="binding site" evidence="14">
    <location>
        <position position="52"/>
    </location>
    <ligand>
        <name>Zn(2+)</name>
        <dbReference type="ChEBI" id="CHEBI:29105"/>
    </ligand>
</feature>
<protein>
    <recommendedName>
        <fullName evidence="19">Protein krueppel</fullName>
    </recommendedName>
</protein>
<feature type="binding site" evidence="14">
    <location>
        <position position="55"/>
    </location>
    <ligand>
        <name>Zn(2+)</name>
        <dbReference type="ChEBI" id="CHEBI:29105"/>
    </ligand>
</feature>
<keyword evidence="9" id="KW-0805">Transcription regulation</keyword>
<organism evidence="17 18">
    <name type="scientific">Glossina brevipalpis</name>
    <dbReference type="NCBI Taxonomy" id="37001"/>
    <lineage>
        <taxon>Eukaryota</taxon>
        <taxon>Metazoa</taxon>
        <taxon>Ecdysozoa</taxon>
        <taxon>Arthropoda</taxon>
        <taxon>Hexapoda</taxon>
        <taxon>Insecta</taxon>
        <taxon>Pterygota</taxon>
        <taxon>Neoptera</taxon>
        <taxon>Endopterygota</taxon>
        <taxon>Diptera</taxon>
        <taxon>Brachycera</taxon>
        <taxon>Muscomorpha</taxon>
        <taxon>Hippoboscoidea</taxon>
        <taxon>Glossinidae</taxon>
        <taxon>Glossina</taxon>
    </lineage>
</organism>
<comment type="similarity">
    <text evidence="2">Belongs to the krueppel C2H2-type zinc-finger protein family.</text>
</comment>
<evidence type="ECO:0000313" key="18">
    <source>
        <dbReference type="Proteomes" id="UP000091820"/>
    </source>
</evidence>
<dbReference type="SMART" id="SM00355">
    <property type="entry name" value="ZnF_C2H2"/>
    <property type="match status" value="6"/>
</dbReference>
<keyword evidence="3" id="KW-1017">Isopeptide bond</keyword>
<feature type="domain" description="C2H2-type" evidence="15">
    <location>
        <begin position="195"/>
        <end position="218"/>
    </location>
</feature>
<evidence type="ECO:0000256" key="5">
    <source>
        <dbReference type="ARBA" id="ARBA00022737"/>
    </source>
</evidence>
<keyword evidence="12" id="KW-0539">Nucleus</keyword>
<keyword evidence="4 14" id="KW-0479">Metal-binding</keyword>
<keyword evidence="10" id="KW-0238">DNA-binding</keyword>
<dbReference type="Gene3D" id="3.40.1800.20">
    <property type="match status" value="1"/>
</dbReference>
<dbReference type="Pfam" id="PF13894">
    <property type="entry name" value="zf-C2H2_4"/>
    <property type="match status" value="1"/>
</dbReference>
<reference evidence="17" key="2">
    <citation type="submission" date="2020-05" db="UniProtKB">
        <authorList>
            <consortium name="EnsemblMetazoa"/>
        </authorList>
    </citation>
    <scope>IDENTIFICATION</scope>
    <source>
        <strain evidence="17">IAEA</strain>
    </source>
</reference>
<dbReference type="GO" id="GO:0005634">
    <property type="term" value="C:nucleus"/>
    <property type="evidence" value="ECO:0007669"/>
    <property type="project" value="InterPro"/>
</dbReference>
<dbReference type="InterPro" id="IPR012934">
    <property type="entry name" value="Znf_AD"/>
</dbReference>
<dbReference type="PANTHER" id="PTHR24379:SF123">
    <property type="entry name" value="ZINC FINGER AND BTB DOMAIN CONTAINING 17"/>
    <property type="match status" value="1"/>
</dbReference>
<evidence type="ECO:0000256" key="13">
    <source>
        <dbReference type="PROSITE-ProRule" id="PRU00042"/>
    </source>
</evidence>
<dbReference type="EnsemblMetazoa" id="GBRI004396-RA">
    <property type="protein sequence ID" value="GBRI004396-PA"/>
    <property type="gene ID" value="GBRI004396"/>
</dbReference>
<feature type="domain" description="ZAD" evidence="16">
    <location>
        <begin position="4"/>
        <end position="79"/>
    </location>
</feature>
<evidence type="ECO:0000256" key="3">
    <source>
        <dbReference type="ARBA" id="ARBA00022499"/>
    </source>
</evidence>
<evidence type="ECO:0000256" key="9">
    <source>
        <dbReference type="ARBA" id="ARBA00023015"/>
    </source>
</evidence>
<keyword evidence="7 14" id="KW-0862">Zinc</keyword>
<dbReference type="PROSITE" id="PS50157">
    <property type="entry name" value="ZINC_FINGER_C2H2_2"/>
    <property type="match status" value="6"/>
</dbReference>
<dbReference type="AlphaFoldDB" id="A0A1A9W2W5"/>
<dbReference type="STRING" id="37001.A0A1A9W2W5"/>
<evidence type="ECO:0000256" key="1">
    <source>
        <dbReference type="ARBA" id="ARBA00003767"/>
    </source>
</evidence>
<keyword evidence="8" id="KW-0832">Ubl conjugation</keyword>
<evidence type="ECO:0000256" key="8">
    <source>
        <dbReference type="ARBA" id="ARBA00022843"/>
    </source>
</evidence>
<feature type="binding site" evidence="14">
    <location>
        <position position="9"/>
    </location>
    <ligand>
        <name>Zn(2+)</name>
        <dbReference type="ChEBI" id="CHEBI:29105"/>
    </ligand>
</feature>
<dbReference type="InterPro" id="IPR036236">
    <property type="entry name" value="Znf_C2H2_sf"/>
</dbReference>
<evidence type="ECO:0000256" key="4">
    <source>
        <dbReference type="ARBA" id="ARBA00022723"/>
    </source>
</evidence>
<keyword evidence="11" id="KW-0804">Transcription</keyword>
<dbReference type="GO" id="GO:0008270">
    <property type="term" value="F:zinc ion binding"/>
    <property type="evidence" value="ECO:0007669"/>
    <property type="project" value="UniProtKB-UniRule"/>
</dbReference>
<dbReference type="SMART" id="SM00868">
    <property type="entry name" value="zf-AD"/>
    <property type="match status" value="1"/>
</dbReference>
<name>A0A1A9W2W5_9MUSC</name>
<dbReference type="Proteomes" id="UP000091820">
    <property type="component" value="Unassembled WGS sequence"/>
</dbReference>
<dbReference type="FunFam" id="3.30.160.60:FF:000247">
    <property type="entry name" value="Zinc finger protein 236"/>
    <property type="match status" value="2"/>
</dbReference>
<reference evidence="18" key="1">
    <citation type="submission" date="2014-03" db="EMBL/GenBank/DDBJ databases">
        <authorList>
            <person name="Aksoy S."/>
            <person name="Warren W."/>
            <person name="Wilson R.K."/>
        </authorList>
    </citation>
    <scope>NUCLEOTIDE SEQUENCE [LARGE SCALE GENOMIC DNA]</scope>
    <source>
        <strain evidence="18">IAEA</strain>
    </source>
</reference>
<feature type="domain" description="C2H2-type" evidence="15">
    <location>
        <begin position="344"/>
        <end position="372"/>
    </location>
</feature>
<dbReference type="InterPro" id="IPR013087">
    <property type="entry name" value="Znf_C2H2_type"/>
</dbReference>
<feature type="domain" description="C2H2-type" evidence="15">
    <location>
        <begin position="226"/>
        <end position="254"/>
    </location>
</feature>
<evidence type="ECO:0000256" key="2">
    <source>
        <dbReference type="ARBA" id="ARBA00006991"/>
    </source>
</evidence>
<dbReference type="Pfam" id="PF07776">
    <property type="entry name" value="zf-AD"/>
    <property type="match status" value="1"/>
</dbReference>
<evidence type="ECO:0000256" key="6">
    <source>
        <dbReference type="ARBA" id="ARBA00022771"/>
    </source>
</evidence>
<dbReference type="Pfam" id="PF13912">
    <property type="entry name" value="zf-C2H2_6"/>
    <property type="match status" value="1"/>
</dbReference>
<evidence type="ECO:0000256" key="7">
    <source>
        <dbReference type="ARBA" id="ARBA00022833"/>
    </source>
</evidence>
<dbReference type="FunFam" id="3.30.160.60:FF:000100">
    <property type="entry name" value="Zinc finger 45-like"/>
    <property type="match status" value="2"/>
</dbReference>
<evidence type="ECO:0000259" key="16">
    <source>
        <dbReference type="PROSITE" id="PS51915"/>
    </source>
</evidence>
<evidence type="ECO:0000259" key="15">
    <source>
        <dbReference type="PROSITE" id="PS50157"/>
    </source>
</evidence>
<dbReference type="VEuPathDB" id="VectorBase:GBRI004396"/>
<evidence type="ECO:0000256" key="14">
    <source>
        <dbReference type="PROSITE-ProRule" id="PRU01263"/>
    </source>
</evidence>
<feature type="domain" description="C2H2-type" evidence="15">
    <location>
        <begin position="255"/>
        <end position="282"/>
    </location>
</feature>
<evidence type="ECO:0000256" key="10">
    <source>
        <dbReference type="ARBA" id="ARBA00023125"/>
    </source>
</evidence>
<evidence type="ECO:0000313" key="17">
    <source>
        <dbReference type="EnsemblMetazoa" id="GBRI004396-PA"/>
    </source>
</evidence>
<evidence type="ECO:0008006" key="19">
    <source>
        <dbReference type="Google" id="ProtNLM"/>
    </source>
</evidence>
<dbReference type="Gene3D" id="3.30.160.60">
    <property type="entry name" value="Classic Zinc Finger"/>
    <property type="match status" value="6"/>
</dbReference>
<dbReference type="PROSITE" id="PS00028">
    <property type="entry name" value="ZINC_FINGER_C2H2_1"/>
    <property type="match status" value="6"/>
</dbReference>
<accession>A0A1A9W2W5</accession>
<sequence length="387" mass="45251">MNTNVCRCCLMENPIITYKIFDQTTNLWNELRECSPAEIQIKPDDGLPRVICDLCWLRVQEAIDFRRRCVIADRELRRRYAEDKNKAVEEVLGLIEKLREKDLLESQSNRSVINLEEILNEEGDLIDLDYPQTNLLNDFTSATNEEDPVAINIIESTDDFYHASLESCEINNNQKTLNCLEATQDDSVRSKKGPFFCPKCEKKFTRNFQLKLHMTSVHKLGNAPEYKCNTCDKIFASLHSLNYHQKSVHSQERPFTCTHCRRQFILRSQLNSHMRVHTGESKPRKYECCDCGKRWPTKSDLQTHMRSHNPKIDRPFKCNQCEKSFFTRGHLNSHLLVHTGEKPFSCKYCERAYQSIGNLNNHLTRRHMDKIQKALDGESENKVLMEL</sequence>
<dbReference type="GO" id="GO:0003677">
    <property type="term" value="F:DNA binding"/>
    <property type="evidence" value="ECO:0007669"/>
    <property type="project" value="UniProtKB-KW"/>
</dbReference>
<feature type="domain" description="C2H2-type" evidence="15">
    <location>
        <begin position="286"/>
        <end position="313"/>
    </location>
</feature>
<dbReference type="PROSITE" id="PS51915">
    <property type="entry name" value="ZAD"/>
    <property type="match status" value="1"/>
</dbReference>
<feature type="domain" description="C2H2-type" evidence="15">
    <location>
        <begin position="316"/>
        <end position="343"/>
    </location>
</feature>
<evidence type="ECO:0000256" key="11">
    <source>
        <dbReference type="ARBA" id="ARBA00023163"/>
    </source>
</evidence>
<dbReference type="SUPFAM" id="SSF57667">
    <property type="entry name" value="beta-beta-alpha zinc fingers"/>
    <property type="match status" value="4"/>
</dbReference>
<keyword evidence="5" id="KW-0677">Repeat</keyword>
<proteinExistence type="inferred from homology"/>
<keyword evidence="18" id="KW-1185">Reference proteome</keyword>
<dbReference type="Pfam" id="PF00096">
    <property type="entry name" value="zf-C2H2"/>
    <property type="match status" value="4"/>
</dbReference>
<dbReference type="SUPFAM" id="SSF57716">
    <property type="entry name" value="Glucocorticoid receptor-like (DNA-binding domain)"/>
    <property type="match status" value="1"/>
</dbReference>
<comment type="function">
    <text evidence="1">May be involved in transcriptional regulation.</text>
</comment>
<feature type="binding site" evidence="14">
    <location>
        <position position="6"/>
    </location>
    <ligand>
        <name>Zn(2+)</name>
        <dbReference type="ChEBI" id="CHEBI:29105"/>
    </ligand>
</feature>
<dbReference type="PANTHER" id="PTHR24379">
    <property type="entry name" value="KRAB AND ZINC FINGER DOMAIN-CONTAINING"/>
    <property type="match status" value="1"/>
</dbReference>